<protein>
    <submittedName>
        <fullName evidence="4">Type VI secretion system tip protein VgrG</fullName>
    </submittedName>
</protein>
<dbReference type="Pfam" id="PF04717">
    <property type="entry name" value="Phage_base_V"/>
    <property type="match status" value="1"/>
</dbReference>
<name>A0ABX5X5Q5_9GAMM</name>
<dbReference type="InterPro" id="IPR037026">
    <property type="entry name" value="Vgr_OB-fold_dom_sf"/>
</dbReference>
<dbReference type="Proteomes" id="UP000315947">
    <property type="component" value="Chromosome"/>
</dbReference>
<dbReference type="Gene3D" id="2.40.50.230">
    <property type="entry name" value="Gp5 N-terminal domain"/>
    <property type="match status" value="1"/>
</dbReference>
<dbReference type="EMBL" id="CP041614">
    <property type="protein sequence ID" value="QDO86689.1"/>
    <property type="molecule type" value="Genomic_DNA"/>
</dbReference>
<dbReference type="PANTHER" id="PTHR32305:SF11">
    <property type="entry name" value="TYPE VI SECRETION SYSTEM SPIKE PROTEIN VGRG3"/>
    <property type="match status" value="1"/>
</dbReference>
<comment type="similarity">
    <text evidence="1">Belongs to the VgrG protein family.</text>
</comment>
<dbReference type="SUPFAM" id="SSF69349">
    <property type="entry name" value="Phage fibre proteins"/>
    <property type="match status" value="1"/>
</dbReference>
<accession>A0ABX5X5Q5</accession>
<organism evidence="4 5">
    <name type="scientific">Shewanella psychropiezotolerans</name>
    <dbReference type="NCBI Taxonomy" id="2593655"/>
    <lineage>
        <taxon>Bacteria</taxon>
        <taxon>Pseudomonadati</taxon>
        <taxon>Pseudomonadota</taxon>
        <taxon>Gammaproteobacteria</taxon>
        <taxon>Alteromonadales</taxon>
        <taxon>Shewanellaceae</taxon>
        <taxon>Shewanella</taxon>
    </lineage>
</organism>
<dbReference type="NCBIfam" id="TIGR01646">
    <property type="entry name" value="vgr_GE"/>
    <property type="match status" value="1"/>
</dbReference>
<reference evidence="4 5" key="1">
    <citation type="submission" date="2019-07" db="EMBL/GenBank/DDBJ databases">
        <title>Shewanella sp. YLB-06 whole genomic sequence.</title>
        <authorList>
            <person name="Yu L."/>
        </authorList>
    </citation>
    <scope>NUCLEOTIDE SEQUENCE [LARGE SCALE GENOMIC DNA]</scope>
    <source>
        <strain evidence="4 5">YLB-06</strain>
    </source>
</reference>
<evidence type="ECO:0000313" key="5">
    <source>
        <dbReference type="Proteomes" id="UP000315947"/>
    </source>
</evidence>
<dbReference type="InterPro" id="IPR054030">
    <property type="entry name" value="Gp5_Vgr_C"/>
</dbReference>
<evidence type="ECO:0000256" key="1">
    <source>
        <dbReference type="ARBA" id="ARBA00005558"/>
    </source>
</evidence>
<dbReference type="InterPro" id="IPR006531">
    <property type="entry name" value="Gp5/Vgr_OB"/>
</dbReference>
<evidence type="ECO:0000259" key="2">
    <source>
        <dbReference type="Pfam" id="PF04717"/>
    </source>
</evidence>
<dbReference type="InterPro" id="IPR050708">
    <property type="entry name" value="T6SS_VgrG/RHS"/>
</dbReference>
<keyword evidence="5" id="KW-1185">Reference proteome</keyword>
<evidence type="ECO:0000313" key="4">
    <source>
        <dbReference type="EMBL" id="QDO86689.1"/>
    </source>
</evidence>
<dbReference type="Gene3D" id="2.30.110.50">
    <property type="match status" value="1"/>
</dbReference>
<feature type="domain" description="Gp5/Type VI secretion system Vgr C-terminal trimerisation" evidence="3">
    <location>
        <begin position="476"/>
        <end position="582"/>
    </location>
</feature>
<gene>
    <name evidence="4" type="ORF">FM037_14775</name>
</gene>
<dbReference type="Gene3D" id="3.55.50.10">
    <property type="entry name" value="Baseplate protein-like domains"/>
    <property type="match status" value="1"/>
</dbReference>
<dbReference type="Pfam" id="PF05954">
    <property type="entry name" value="Phage_GPD"/>
    <property type="match status" value="1"/>
</dbReference>
<dbReference type="NCBIfam" id="TIGR03361">
    <property type="entry name" value="VI_Rhs_Vgr"/>
    <property type="match status" value="1"/>
</dbReference>
<dbReference type="PANTHER" id="PTHR32305">
    <property type="match status" value="1"/>
</dbReference>
<dbReference type="InterPro" id="IPR006533">
    <property type="entry name" value="T6SS_Vgr_RhsGE"/>
</dbReference>
<evidence type="ECO:0000259" key="3">
    <source>
        <dbReference type="Pfam" id="PF22178"/>
    </source>
</evidence>
<sequence>MALSGSGLRFHFSAQGLDEDSLDVVDFNFIEHLSTPFEVKLTLLSRLDDLTAESIVDQTGLLTWTLDESVQRQVHGIVSQFSKGDTGHHHTQYQLTLVPALSRLKLRQNSRIFQQKTVLDIIATLLGEMGLKDYAFSCDPRFESEIREYCVQYRETDFEFISRLAAEVGLFYFFEHTADTHTLIFCDSTSKLASLGAPFPYNAISGGVIDVPYVNAFSFQHQIKPASVTLKDNSFKKPQYSFLQTSTGKELDCQRLDYEHFDYPGRYKDDAAGIPITQVRQEYLRRDAQVATGKSNIMQAISGFKFDLMEHGDSSLNRDWIITGVKHTGEQGAAAEEANTQKPTRYHNEFTAIPASLPWQARPNPKPLVTGPQMAIVVGPENEEIFCDEFGRVKVQFPWDRYGNGDASVNKGSSCWVRVSQAWAGGQYGMMAIPRIGHEVIVSFLEGDPDQPIITGRAFNVISQVPYPLPANKTRTGIKTQTHKGEGSNELRFEDECDKEEIYIHAQKDMNTLVENDQATQIKHDQHLDVDNERFTRIKANDHLTVEGESRHNIKGDMSLTVEGSIQMKTGSAWINEAGTEVHIKAGQKVVIETSTEITLKAGGSFVKIDSAGVHLVGSAINLNSGGGAGSGSGFSGQNAILPLGVEAATVAESEKMELAEATEVAGVAEASVAVTPALKHKIISDQQEDAPLTEVCQKQTDGSCPLTDCPCGNNG</sequence>
<dbReference type="Gene3D" id="4.10.220.110">
    <property type="match status" value="1"/>
</dbReference>
<dbReference type="SUPFAM" id="SSF69255">
    <property type="entry name" value="gp5 N-terminal domain-like"/>
    <property type="match status" value="1"/>
</dbReference>
<dbReference type="InterPro" id="IPR017847">
    <property type="entry name" value="T6SS_RhsGE_Vgr_subset"/>
</dbReference>
<dbReference type="Pfam" id="PF22178">
    <property type="entry name" value="Gp5_trimer_C"/>
    <property type="match status" value="1"/>
</dbReference>
<proteinExistence type="inferred from homology"/>
<feature type="domain" description="Gp5/Type VI secretion system Vgr protein OB-fold" evidence="2">
    <location>
        <begin position="390"/>
        <end position="458"/>
    </location>
</feature>
<dbReference type="SUPFAM" id="SSF69279">
    <property type="entry name" value="Phage tail proteins"/>
    <property type="match status" value="2"/>
</dbReference>